<feature type="chain" id="PRO_5009619115" evidence="9">
    <location>
        <begin position="24"/>
        <end position="156"/>
    </location>
</feature>
<dbReference type="SUPFAM" id="SSF57302">
    <property type="entry name" value="Snake toxin-like"/>
    <property type="match status" value="1"/>
</dbReference>
<evidence type="ECO:0000256" key="6">
    <source>
        <dbReference type="ARBA" id="ARBA00023136"/>
    </source>
</evidence>
<feature type="signal peptide" evidence="9">
    <location>
        <begin position="1"/>
        <end position="23"/>
    </location>
</feature>
<evidence type="ECO:0000313" key="11">
    <source>
        <dbReference type="Proteomes" id="UP000183832"/>
    </source>
</evidence>
<dbReference type="InterPro" id="IPR050975">
    <property type="entry name" value="Sleep_regulator"/>
</dbReference>
<dbReference type="InterPro" id="IPR031424">
    <property type="entry name" value="QVR-like"/>
</dbReference>
<dbReference type="OrthoDB" id="6420171at2759"/>
<dbReference type="PANTHER" id="PTHR33562">
    <property type="entry name" value="ATILLA, ISOFORM B-RELATED-RELATED"/>
    <property type="match status" value="1"/>
</dbReference>
<evidence type="ECO:0000256" key="1">
    <source>
        <dbReference type="ARBA" id="ARBA00004589"/>
    </source>
</evidence>
<dbReference type="GO" id="GO:0098552">
    <property type="term" value="C:side of membrane"/>
    <property type="evidence" value="ECO:0007669"/>
    <property type="project" value="UniProtKB-KW"/>
</dbReference>
<evidence type="ECO:0000256" key="3">
    <source>
        <dbReference type="ARBA" id="ARBA00022692"/>
    </source>
</evidence>
<keyword evidence="6" id="KW-0472">Membrane</keyword>
<evidence type="ECO:0000256" key="7">
    <source>
        <dbReference type="ARBA" id="ARBA00023180"/>
    </source>
</evidence>
<evidence type="ECO:0000256" key="2">
    <source>
        <dbReference type="ARBA" id="ARBA00022622"/>
    </source>
</evidence>
<dbReference type="AlphaFoldDB" id="A0A1J1IGR7"/>
<name>A0A1J1IGR7_9DIPT</name>
<dbReference type="PANTHER" id="PTHR33562:SF23">
    <property type="entry name" value="PROTEIN QUIVER"/>
    <property type="match status" value="1"/>
</dbReference>
<evidence type="ECO:0000256" key="5">
    <source>
        <dbReference type="ARBA" id="ARBA00022989"/>
    </source>
</evidence>
<reference evidence="10 11" key="1">
    <citation type="submission" date="2015-04" db="EMBL/GenBank/DDBJ databases">
        <authorList>
            <person name="Syromyatnikov M.Y."/>
            <person name="Popov V.N."/>
        </authorList>
    </citation>
    <scope>NUCLEOTIDE SEQUENCE [LARGE SCALE GENOMIC DNA]</scope>
</reference>
<evidence type="ECO:0000256" key="9">
    <source>
        <dbReference type="SAM" id="SignalP"/>
    </source>
</evidence>
<keyword evidence="7" id="KW-0325">Glycoprotein</keyword>
<organism evidence="10 11">
    <name type="scientific">Clunio marinus</name>
    <dbReference type="NCBI Taxonomy" id="568069"/>
    <lineage>
        <taxon>Eukaryota</taxon>
        <taxon>Metazoa</taxon>
        <taxon>Ecdysozoa</taxon>
        <taxon>Arthropoda</taxon>
        <taxon>Hexapoda</taxon>
        <taxon>Insecta</taxon>
        <taxon>Pterygota</taxon>
        <taxon>Neoptera</taxon>
        <taxon>Endopterygota</taxon>
        <taxon>Diptera</taxon>
        <taxon>Nematocera</taxon>
        <taxon>Chironomoidea</taxon>
        <taxon>Chironomidae</taxon>
        <taxon>Clunio</taxon>
    </lineage>
</organism>
<dbReference type="GO" id="GO:0032222">
    <property type="term" value="P:regulation of synaptic transmission, cholinergic"/>
    <property type="evidence" value="ECO:0007669"/>
    <property type="project" value="InterPro"/>
</dbReference>
<proteinExistence type="predicted"/>
<evidence type="ECO:0000256" key="4">
    <source>
        <dbReference type="ARBA" id="ARBA00022729"/>
    </source>
</evidence>
<keyword evidence="4 9" id="KW-0732">Signal</keyword>
<comment type="subcellular location">
    <subcellularLocation>
        <location evidence="1">Membrane</location>
        <topology evidence="1">Lipid-anchor</topology>
        <topology evidence="1">GPI-anchor</topology>
    </subcellularLocation>
</comment>
<protein>
    <submittedName>
        <fullName evidence="10">CLUMA_CG012612, isoform A</fullName>
    </submittedName>
</protein>
<dbReference type="Pfam" id="PF17064">
    <property type="entry name" value="QVR"/>
    <property type="match status" value="1"/>
</dbReference>
<keyword evidence="8" id="KW-0449">Lipoprotein</keyword>
<dbReference type="GO" id="GO:0030431">
    <property type="term" value="P:sleep"/>
    <property type="evidence" value="ECO:0007669"/>
    <property type="project" value="InterPro"/>
</dbReference>
<accession>A0A1J1IGR7</accession>
<dbReference type="EMBL" id="CVRI01000050">
    <property type="protein sequence ID" value="CRK99445.1"/>
    <property type="molecule type" value="Genomic_DNA"/>
</dbReference>
<gene>
    <name evidence="10" type="ORF">CLUMA_CG012612</name>
</gene>
<keyword evidence="11" id="KW-1185">Reference proteome</keyword>
<dbReference type="Proteomes" id="UP000183832">
    <property type="component" value="Unassembled WGS sequence"/>
</dbReference>
<dbReference type="InterPro" id="IPR045860">
    <property type="entry name" value="Snake_toxin-like_sf"/>
</dbReference>
<keyword evidence="5" id="KW-1133">Transmembrane helix</keyword>
<keyword evidence="2" id="KW-0336">GPI-anchor</keyword>
<evidence type="ECO:0000256" key="8">
    <source>
        <dbReference type="ARBA" id="ARBA00023288"/>
    </source>
</evidence>
<keyword evidence="3" id="KW-0812">Transmembrane</keyword>
<sequence>MSKILFVTTFALIVIGIAPKVSGLKCYECNSFNNTDCLDPFVHSNAEGFYNECLPINKDIKSITNEVETVEARWCRKLTQNVYGKIRIIRSCGFINETEQSENVDKSCYKSAFTSHVSSIYCACAEDGCNYATHNIPVNFLFLITSLIVIRHFLEH</sequence>
<evidence type="ECO:0000313" key="10">
    <source>
        <dbReference type="EMBL" id="CRK99445.1"/>
    </source>
</evidence>